<comment type="caution">
    <text evidence="1">The sequence shown here is derived from an EMBL/GenBank/DDBJ whole genome shotgun (WGS) entry which is preliminary data.</text>
</comment>
<dbReference type="Gene3D" id="3.40.30.10">
    <property type="entry name" value="Glutaredoxin"/>
    <property type="match status" value="1"/>
</dbReference>
<dbReference type="Pfam" id="PF11551">
    <property type="entry name" value="Omp28"/>
    <property type="match status" value="1"/>
</dbReference>
<dbReference type="SUPFAM" id="SSF52833">
    <property type="entry name" value="Thioredoxin-like"/>
    <property type="match status" value="1"/>
</dbReference>
<proteinExistence type="predicted"/>
<dbReference type="Gene3D" id="2.60.40.10">
    <property type="entry name" value="Immunoglobulins"/>
    <property type="match status" value="1"/>
</dbReference>
<dbReference type="Proteomes" id="UP001597357">
    <property type="component" value="Unassembled WGS sequence"/>
</dbReference>
<dbReference type="EMBL" id="JBHULZ010000041">
    <property type="protein sequence ID" value="MFD2698538.1"/>
    <property type="molecule type" value="Genomic_DNA"/>
</dbReference>
<dbReference type="InterPro" id="IPR036249">
    <property type="entry name" value="Thioredoxin-like_sf"/>
</dbReference>
<dbReference type="InterPro" id="IPR013783">
    <property type="entry name" value="Ig-like_fold"/>
</dbReference>
<dbReference type="InterPro" id="IPR021615">
    <property type="entry name" value="Omp28"/>
</dbReference>
<dbReference type="RefSeq" id="WP_379048244.1">
    <property type="nucleotide sequence ID" value="NZ_JBHULZ010000041.1"/>
</dbReference>
<evidence type="ECO:0000313" key="1">
    <source>
        <dbReference type="EMBL" id="MFD2698538.1"/>
    </source>
</evidence>
<sequence length="349" mass="39043">MNHFKILILGFLISLSFTGCKEEYTILPSEDPILLSTNNVSSLIDNSIVFTATKGGEEITALTTIYVNGEAIQGDTFTSNETGEYTAYATYDNLKSNEVVFNYHDGSEINFKKRVLIEDYTGTWCGYCTRVAKAIEQVFTSTDNAVAVAIHRDSSNPNSATYDPFNYDASVLENLLNTPGYPKGFLNRTILWKNPETEYVNQVLDLTQGENPKLGLAITNSLANNQLNIEVNVKKAKNFGDLKLVVYVLENGLIYEQKNYTNYYNGLNPVPDFEHNHVLRSCLTDLLGDNIPKEEFINDVYTVNYEIAVPGNVENSQNIEVVAFVIDENGKAINVRKANLGEDQDFEQI</sequence>
<organism evidence="1 2">
    <name type="scientific">Mesonia sediminis</name>
    <dbReference type="NCBI Taxonomy" id="1703946"/>
    <lineage>
        <taxon>Bacteria</taxon>
        <taxon>Pseudomonadati</taxon>
        <taxon>Bacteroidota</taxon>
        <taxon>Flavobacteriia</taxon>
        <taxon>Flavobacteriales</taxon>
        <taxon>Flavobacteriaceae</taxon>
        <taxon>Mesonia</taxon>
    </lineage>
</organism>
<reference evidence="2" key="1">
    <citation type="journal article" date="2019" name="Int. J. Syst. Evol. Microbiol.">
        <title>The Global Catalogue of Microorganisms (GCM) 10K type strain sequencing project: providing services to taxonomists for standard genome sequencing and annotation.</title>
        <authorList>
            <consortium name="The Broad Institute Genomics Platform"/>
            <consortium name="The Broad Institute Genome Sequencing Center for Infectious Disease"/>
            <person name="Wu L."/>
            <person name="Ma J."/>
        </authorList>
    </citation>
    <scope>NUCLEOTIDE SEQUENCE [LARGE SCALE GENOMIC DNA]</scope>
    <source>
        <strain evidence="2">KCTC 42255</strain>
    </source>
</reference>
<name>A0ABW5SFG2_9FLAO</name>
<protein>
    <submittedName>
        <fullName evidence="1">Omp28-related outer membrane protein</fullName>
    </submittedName>
</protein>
<gene>
    <name evidence="1" type="ORF">ACFSQ0_11080</name>
</gene>
<keyword evidence="2" id="KW-1185">Reference proteome</keyword>
<accession>A0ABW5SFG2</accession>
<evidence type="ECO:0000313" key="2">
    <source>
        <dbReference type="Proteomes" id="UP001597357"/>
    </source>
</evidence>
<dbReference type="PROSITE" id="PS51257">
    <property type="entry name" value="PROKAR_LIPOPROTEIN"/>
    <property type="match status" value="1"/>
</dbReference>